<keyword evidence="8" id="KW-0238">DNA-binding</keyword>
<evidence type="ECO:0000256" key="8">
    <source>
        <dbReference type="ARBA" id="ARBA00023125"/>
    </source>
</evidence>
<dbReference type="InterPro" id="IPR002035">
    <property type="entry name" value="VWF_A"/>
</dbReference>
<dbReference type="Gene3D" id="2.40.290.10">
    <property type="match status" value="1"/>
</dbReference>
<name>A0A2A3E255_APICC</name>
<keyword evidence="11" id="KW-0539">Nucleus</keyword>
<comment type="subcellular location">
    <subcellularLocation>
        <location evidence="1">Nucleus</location>
    </subcellularLocation>
</comment>
<keyword evidence="9" id="KW-0233">DNA recombination</keyword>
<dbReference type="AlphaFoldDB" id="A0A2A3E255"/>
<keyword evidence="14" id="KW-1185">Reference proteome</keyword>
<dbReference type="GO" id="GO:0016787">
    <property type="term" value="F:hydrolase activity"/>
    <property type="evidence" value="ECO:0007669"/>
    <property type="project" value="UniProtKB-KW"/>
</dbReference>
<dbReference type="CDD" id="cd00788">
    <property type="entry name" value="KU70"/>
    <property type="match status" value="1"/>
</dbReference>
<dbReference type="Gene3D" id="4.10.970.10">
    <property type="entry name" value="Ku70, bridge and pillars"/>
    <property type="match status" value="1"/>
</dbReference>
<feature type="domain" description="VWFA" evidence="12">
    <location>
        <begin position="27"/>
        <end position="240"/>
    </location>
</feature>
<dbReference type="EMBL" id="KZ288467">
    <property type="protein sequence ID" value="PBC25412.1"/>
    <property type="molecule type" value="Genomic_DNA"/>
</dbReference>
<dbReference type="InterPro" id="IPR006165">
    <property type="entry name" value="Ku70"/>
</dbReference>
<dbReference type="STRING" id="94128.A0A2A3E255"/>
<keyword evidence="6 13" id="KW-0347">Helicase</keyword>
<keyword evidence="3" id="KW-0547">Nucleotide-binding</keyword>
<evidence type="ECO:0000256" key="4">
    <source>
        <dbReference type="ARBA" id="ARBA00022763"/>
    </source>
</evidence>
<dbReference type="Pfam" id="PF03731">
    <property type="entry name" value="Ku_N"/>
    <property type="match status" value="1"/>
</dbReference>
<gene>
    <name evidence="13" type="ORF">APICC_05138</name>
</gene>
<evidence type="ECO:0000256" key="9">
    <source>
        <dbReference type="ARBA" id="ARBA00023172"/>
    </source>
</evidence>
<dbReference type="SUPFAM" id="SSF53300">
    <property type="entry name" value="vWA-like"/>
    <property type="match status" value="1"/>
</dbReference>
<dbReference type="Gene3D" id="3.40.50.410">
    <property type="entry name" value="von Willebrand factor, type A domain"/>
    <property type="match status" value="1"/>
</dbReference>
<evidence type="ECO:0000256" key="2">
    <source>
        <dbReference type="ARBA" id="ARBA00005240"/>
    </source>
</evidence>
<evidence type="ECO:0000313" key="13">
    <source>
        <dbReference type="EMBL" id="PBC25412.1"/>
    </source>
</evidence>
<keyword evidence="5" id="KW-0378">Hydrolase</keyword>
<dbReference type="GO" id="GO:0003678">
    <property type="term" value="F:DNA helicase activity"/>
    <property type="evidence" value="ECO:0007669"/>
    <property type="project" value="InterPro"/>
</dbReference>
<keyword evidence="4" id="KW-0227">DNA damage</keyword>
<dbReference type="SMART" id="SM00559">
    <property type="entry name" value="Ku78"/>
    <property type="match status" value="1"/>
</dbReference>
<dbReference type="GO" id="GO:0003690">
    <property type="term" value="F:double-stranded DNA binding"/>
    <property type="evidence" value="ECO:0007669"/>
    <property type="project" value="TreeGrafter"/>
</dbReference>
<sequence length="575" mass="67717">MASFNEEDLENEDYEDDSKDLYGIRDGILFLIDATPPMFKNDPQNEIPYFLQCIKQYKEILKQKLVWNRQDWMGLILFGTEKYDSDETKNILTLKKLNLISKDDLKDVMKIDEGKTWEYYRDNASSISYPLHDVLWYATRAFSTVHITMSMKRVILFTCQDNPPIIDDNEKHRIRVKATSYSDIDVQLSVIGLGENWNHDLFYKDLEMLSGKIEVDDYKRTSLKDLVEQVKLPSRNMAKLPWRLGENVTIDVSLRNLSVKTQYLHKENISKQTNIPLTTRTYFKVDKDDIMTEEIDDIENKRTSSPVLEMDIRKYQNFGLEKIYFTQAEVRSLSTTREPGIDLICMKHISYHLLYHVETPYFVIPSKSNRKDNKLLFGALLNKCESKKLMIICAVTIRSYSASSLYTMIPNVNNGGFYLYKMPFRENVRNLSEYFSDFIYNHNEKKPPIESNGVELLKNIMKKLNIEYNPKLFSNPKLQIQLQIVETLALDLEHFKSLPDDTLPKTEEIHKLIKDLLDEYNKIFNEETEDNISKKKRKNIKNITISQLRIGLKTLYLKIFDKKNELINKIKEYFK</sequence>
<dbReference type="GO" id="GO:0042162">
    <property type="term" value="F:telomeric DNA binding"/>
    <property type="evidence" value="ECO:0007669"/>
    <property type="project" value="InterPro"/>
</dbReference>
<dbReference type="PIRSF" id="PIRSF003033">
    <property type="entry name" value="Ku70"/>
    <property type="match status" value="1"/>
</dbReference>
<dbReference type="GO" id="GO:0043564">
    <property type="term" value="C:Ku70:Ku80 complex"/>
    <property type="evidence" value="ECO:0007669"/>
    <property type="project" value="InterPro"/>
</dbReference>
<dbReference type="GO" id="GO:0006310">
    <property type="term" value="P:DNA recombination"/>
    <property type="evidence" value="ECO:0007669"/>
    <property type="project" value="UniProtKB-KW"/>
</dbReference>
<dbReference type="Proteomes" id="UP000242457">
    <property type="component" value="Unassembled WGS sequence"/>
</dbReference>
<evidence type="ECO:0000256" key="11">
    <source>
        <dbReference type="ARBA" id="ARBA00023242"/>
    </source>
</evidence>
<keyword evidence="7" id="KW-0067">ATP-binding</keyword>
<dbReference type="InterPro" id="IPR006164">
    <property type="entry name" value="DNA_bd_Ku70/Ku80"/>
</dbReference>
<dbReference type="GO" id="GO:0005524">
    <property type="term" value="F:ATP binding"/>
    <property type="evidence" value="ECO:0007669"/>
    <property type="project" value="UniProtKB-KW"/>
</dbReference>
<evidence type="ECO:0000256" key="7">
    <source>
        <dbReference type="ARBA" id="ARBA00022840"/>
    </source>
</evidence>
<dbReference type="InterPro" id="IPR005161">
    <property type="entry name" value="Ku_N"/>
</dbReference>
<evidence type="ECO:0000256" key="6">
    <source>
        <dbReference type="ARBA" id="ARBA00022806"/>
    </source>
</evidence>
<accession>A0A2A3E255</accession>
<dbReference type="InterPro" id="IPR027388">
    <property type="entry name" value="Ku70_bridge/pillars_dom_sf"/>
</dbReference>
<evidence type="ECO:0000313" key="14">
    <source>
        <dbReference type="Proteomes" id="UP000242457"/>
    </source>
</evidence>
<dbReference type="OrthoDB" id="3249161at2759"/>
<proteinExistence type="inferred from homology"/>
<dbReference type="SUPFAM" id="SSF100939">
    <property type="entry name" value="SPOC domain-like"/>
    <property type="match status" value="1"/>
</dbReference>
<dbReference type="NCBIfam" id="TIGR00578">
    <property type="entry name" value="ku70"/>
    <property type="match status" value="1"/>
</dbReference>
<dbReference type="GO" id="GO:0003684">
    <property type="term" value="F:damaged DNA binding"/>
    <property type="evidence" value="ECO:0007669"/>
    <property type="project" value="InterPro"/>
</dbReference>
<dbReference type="GO" id="GO:0006303">
    <property type="term" value="P:double-strand break repair via nonhomologous end joining"/>
    <property type="evidence" value="ECO:0007669"/>
    <property type="project" value="InterPro"/>
</dbReference>
<evidence type="ECO:0000256" key="10">
    <source>
        <dbReference type="ARBA" id="ARBA00023204"/>
    </source>
</evidence>
<protein>
    <submittedName>
        <fullName evidence="13">ATP-dependent DNA helicase</fullName>
    </submittedName>
</protein>
<evidence type="ECO:0000256" key="1">
    <source>
        <dbReference type="ARBA" id="ARBA00004123"/>
    </source>
</evidence>
<dbReference type="GO" id="GO:0000723">
    <property type="term" value="P:telomere maintenance"/>
    <property type="evidence" value="ECO:0007669"/>
    <property type="project" value="InterPro"/>
</dbReference>
<keyword evidence="10" id="KW-0234">DNA repair</keyword>
<organism evidence="13 14">
    <name type="scientific">Apis cerana cerana</name>
    <name type="common">Oriental honeybee</name>
    <dbReference type="NCBI Taxonomy" id="94128"/>
    <lineage>
        <taxon>Eukaryota</taxon>
        <taxon>Metazoa</taxon>
        <taxon>Ecdysozoa</taxon>
        <taxon>Arthropoda</taxon>
        <taxon>Hexapoda</taxon>
        <taxon>Insecta</taxon>
        <taxon>Pterygota</taxon>
        <taxon>Neoptera</taxon>
        <taxon>Endopterygota</taxon>
        <taxon>Hymenoptera</taxon>
        <taxon>Apocrita</taxon>
        <taxon>Aculeata</taxon>
        <taxon>Apoidea</taxon>
        <taxon>Anthophila</taxon>
        <taxon>Apidae</taxon>
        <taxon>Apis</taxon>
    </lineage>
</organism>
<dbReference type="InterPro" id="IPR036465">
    <property type="entry name" value="vWFA_dom_sf"/>
</dbReference>
<dbReference type="InterPro" id="IPR016194">
    <property type="entry name" value="SPOC-like_C_dom_sf"/>
</dbReference>
<dbReference type="InterPro" id="IPR047087">
    <property type="entry name" value="KU70_core_dom"/>
</dbReference>
<reference evidence="13 14" key="1">
    <citation type="submission" date="2014-07" db="EMBL/GenBank/DDBJ databases">
        <title>Genomic and transcriptomic analysis on Apis cerana provide comprehensive insights into honey bee biology.</title>
        <authorList>
            <person name="Diao Q."/>
            <person name="Sun L."/>
            <person name="Zheng H."/>
            <person name="Zheng H."/>
            <person name="Xu S."/>
            <person name="Wang S."/>
            <person name="Zeng Z."/>
            <person name="Hu F."/>
            <person name="Su S."/>
            <person name="Wu J."/>
        </authorList>
    </citation>
    <scope>NUCLEOTIDE SEQUENCE [LARGE SCALE GENOMIC DNA]</scope>
    <source>
        <tissue evidence="13">Pupae without intestine</tissue>
    </source>
</reference>
<dbReference type="Gene3D" id="1.10.1600.10">
    <property type="match status" value="1"/>
</dbReference>
<dbReference type="PROSITE" id="PS50234">
    <property type="entry name" value="VWFA"/>
    <property type="match status" value="1"/>
</dbReference>
<evidence type="ECO:0000256" key="5">
    <source>
        <dbReference type="ARBA" id="ARBA00022801"/>
    </source>
</evidence>
<evidence type="ECO:0000256" key="3">
    <source>
        <dbReference type="ARBA" id="ARBA00022741"/>
    </source>
</evidence>
<comment type="similarity">
    <text evidence="2">Belongs to the ku70 family.</text>
</comment>
<dbReference type="Pfam" id="PF02735">
    <property type="entry name" value="Ku"/>
    <property type="match status" value="1"/>
</dbReference>
<dbReference type="PANTHER" id="PTHR12604">
    <property type="entry name" value="KU AUTOANTIGEN DNA HELICASE"/>
    <property type="match status" value="1"/>
</dbReference>
<dbReference type="Pfam" id="PF03730">
    <property type="entry name" value="Ku_C"/>
    <property type="match status" value="1"/>
</dbReference>
<evidence type="ECO:0000259" key="12">
    <source>
        <dbReference type="PROSITE" id="PS50234"/>
    </source>
</evidence>
<dbReference type="InterPro" id="IPR005160">
    <property type="entry name" value="Ku_C"/>
</dbReference>
<dbReference type="PANTHER" id="PTHR12604:SF2">
    <property type="entry name" value="X-RAY REPAIR CROSS-COMPLEMENTING PROTEIN 6"/>
    <property type="match status" value="1"/>
</dbReference>